<evidence type="ECO:0000313" key="2">
    <source>
        <dbReference type="EMBL" id="MBB6097449.1"/>
    </source>
</evidence>
<reference evidence="2 3" key="1">
    <citation type="submission" date="2020-08" db="EMBL/GenBank/DDBJ databases">
        <title>Genomic Encyclopedia of Type Strains, Phase IV (KMG-IV): sequencing the most valuable type-strain genomes for metagenomic binning, comparative biology and taxonomic classification.</title>
        <authorList>
            <person name="Goeker M."/>
        </authorList>
    </citation>
    <scope>NUCLEOTIDE SEQUENCE [LARGE SCALE GENOMIC DNA]</scope>
    <source>
        <strain evidence="2 3">DSM 21458</strain>
    </source>
</reference>
<gene>
    <name evidence="2" type="ORF">HNR42_000866</name>
</gene>
<feature type="signal peptide" evidence="1">
    <location>
        <begin position="1"/>
        <end position="18"/>
    </location>
</feature>
<feature type="chain" id="PRO_5032675186" evidence="1">
    <location>
        <begin position="19"/>
        <end position="183"/>
    </location>
</feature>
<proteinExistence type="predicted"/>
<evidence type="ECO:0000313" key="3">
    <source>
        <dbReference type="Proteomes" id="UP000569951"/>
    </source>
</evidence>
<organism evidence="2 3">
    <name type="scientific">Deinobacterium chartae</name>
    <dbReference type="NCBI Taxonomy" id="521158"/>
    <lineage>
        <taxon>Bacteria</taxon>
        <taxon>Thermotogati</taxon>
        <taxon>Deinococcota</taxon>
        <taxon>Deinococci</taxon>
        <taxon>Deinococcales</taxon>
        <taxon>Deinococcaceae</taxon>
        <taxon>Deinobacterium</taxon>
    </lineage>
</organism>
<name>A0A841HZ09_9DEIO</name>
<dbReference type="EMBL" id="JACHHG010000003">
    <property type="protein sequence ID" value="MBB6097449.1"/>
    <property type="molecule type" value="Genomic_DNA"/>
</dbReference>
<dbReference type="Gene3D" id="2.40.360.20">
    <property type="match status" value="1"/>
</dbReference>
<dbReference type="RefSeq" id="WP_183984911.1">
    <property type="nucleotide sequence ID" value="NZ_JACHHG010000003.1"/>
</dbReference>
<dbReference type="Proteomes" id="UP000569951">
    <property type="component" value="Unassembled WGS sequence"/>
</dbReference>
<keyword evidence="3" id="KW-1185">Reference proteome</keyword>
<evidence type="ECO:0000256" key="1">
    <source>
        <dbReference type="SAM" id="SignalP"/>
    </source>
</evidence>
<comment type="caution">
    <text evidence="2">The sequence shown here is derived from an EMBL/GenBank/DDBJ whole genome shotgun (WGS) entry which is preliminary data.</text>
</comment>
<keyword evidence="1" id="KW-0732">Signal</keyword>
<protein>
    <submittedName>
        <fullName evidence="2">Uncharacterized protein</fullName>
    </submittedName>
</protein>
<sequence>MKQVVLWLALSLSGAAFAQPGGYYPSTPGKVWRYSSGEVQAFVGFKTIRNTRVMTLQHTVNGKLVSEDYLEFASNGVYLRGSTTNGKLTWYDRPLMVYPAAPLAPGTSWSSAARSGKDTVQLSARVVGQEGLELAAGRFNALVIRTEVQTASGGSSVVHSYFVPGVGTVRFVTEDGAAIDLLK</sequence>
<dbReference type="AlphaFoldDB" id="A0A841HZ09"/>
<accession>A0A841HZ09</accession>